<dbReference type="GO" id="GO:0003849">
    <property type="term" value="F:3-deoxy-7-phosphoheptulonate synthase activity"/>
    <property type="evidence" value="ECO:0007669"/>
    <property type="project" value="UniProtKB-EC"/>
</dbReference>
<dbReference type="Pfam" id="PF00793">
    <property type="entry name" value="DAHP_synth_1"/>
    <property type="match status" value="1"/>
</dbReference>
<dbReference type="UniPathway" id="UPA00053">
    <property type="reaction ID" value="UER00084"/>
</dbReference>
<evidence type="ECO:0000256" key="1">
    <source>
        <dbReference type="ARBA" id="ARBA00003726"/>
    </source>
</evidence>
<reference evidence="10" key="1">
    <citation type="submission" date="2020-02" db="EMBL/GenBank/DDBJ databases">
        <authorList>
            <person name="Meier V. D."/>
        </authorList>
    </citation>
    <scope>NUCLEOTIDE SEQUENCE</scope>
    <source>
        <strain evidence="10">AVDCRST_MAG26</strain>
    </source>
</reference>
<dbReference type="PIRSF" id="PIRSF001361">
    <property type="entry name" value="DAHP_synthase"/>
    <property type="match status" value="1"/>
</dbReference>
<comment type="pathway">
    <text evidence="2 8">Metabolic intermediate biosynthesis; chorismate biosynthesis; chorismate from D-erythrose 4-phosphate and phosphoenolpyruvate: step 1/7.</text>
</comment>
<evidence type="ECO:0000256" key="5">
    <source>
        <dbReference type="ARBA" id="ARBA00022679"/>
    </source>
</evidence>
<proteinExistence type="inferred from homology"/>
<feature type="domain" description="DAHP synthetase I/KDSA" evidence="9">
    <location>
        <begin position="55"/>
        <end position="351"/>
    </location>
</feature>
<dbReference type="PANTHER" id="PTHR21225:SF12">
    <property type="entry name" value="PHOSPHO-2-DEHYDRO-3-DEOXYHEPTONATE ALDOLASE, TYROSINE-INHIBITED"/>
    <property type="match status" value="1"/>
</dbReference>
<dbReference type="InterPro" id="IPR006219">
    <property type="entry name" value="DAHP_synth_1"/>
</dbReference>
<evidence type="ECO:0000256" key="6">
    <source>
        <dbReference type="ARBA" id="ARBA00023141"/>
    </source>
</evidence>
<dbReference type="NCBIfam" id="TIGR00034">
    <property type="entry name" value="aroFGH"/>
    <property type="match status" value="1"/>
</dbReference>
<keyword evidence="4 8" id="KW-0028">Amino-acid biosynthesis</keyword>
<dbReference type="NCBIfam" id="NF009395">
    <property type="entry name" value="PRK12755.1"/>
    <property type="match status" value="1"/>
</dbReference>
<evidence type="ECO:0000256" key="8">
    <source>
        <dbReference type="PIRNR" id="PIRNR001361"/>
    </source>
</evidence>
<keyword evidence="6 8" id="KW-0057">Aromatic amino acid biosynthesis</keyword>
<accession>A0A6J4IYU8</accession>
<dbReference type="Gene3D" id="3.20.20.70">
    <property type="entry name" value="Aldolase class I"/>
    <property type="match status" value="1"/>
</dbReference>
<dbReference type="InterPro" id="IPR013785">
    <property type="entry name" value="Aldolase_TIM"/>
</dbReference>
<comment type="function">
    <text evidence="1 8">Stereospecific condensation of phosphoenolpyruvate (PEP) and D-erythrose-4-phosphate (E4P) giving rise to 3-deoxy-D-arabino-heptulosonate-7-phosphate (DAHP).</text>
</comment>
<organism evidence="10">
    <name type="scientific">uncultured Chloroflexia bacterium</name>
    <dbReference type="NCBI Taxonomy" id="1672391"/>
    <lineage>
        <taxon>Bacteria</taxon>
        <taxon>Bacillati</taxon>
        <taxon>Chloroflexota</taxon>
        <taxon>Chloroflexia</taxon>
        <taxon>environmental samples</taxon>
    </lineage>
</organism>
<comment type="catalytic activity">
    <reaction evidence="7 8">
        <text>D-erythrose 4-phosphate + phosphoenolpyruvate + H2O = 7-phospho-2-dehydro-3-deoxy-D-arabino-heptonate + phosphate</text>
        <dbReference type="Rhea" id="RHEA:14717"/>
        <dbReference type="ChEBI" id="CHEBI:15377"/>
        <dbReference type="ChEBI" id="CHEBI:16897"/>
        <dbReference type="ChEBI" id="CHEBI:43474"/>
        <dbReference type="ChEBI" id="CHEBI:58394"/>
        <dbReference type="ChEBI" id="CHEBI:58702"/>
        <dbReference type="EC" id="2.5.1.54"/>
    </reaction>
</comment>
<dbReference type="GO" id="GO:0008652">
    <property type="term" value="P:amino acid biosynthetic process"/>
    <property type="evidence" value="ECO:0007669"/>
    <property type="project" value="UniProtKB-KW"/>
</dbReference>
<dbReference type="GO" id="GO:0009073">
    <property type="term" value="P:aromatic amino acid family biosynthetic process"/>
    <property type="evidence" value="ECO:0007669"/>
    <property type="project" value="UniProtKB-KW"/>
</dbReference>
<dbReference type="PANTHER" id="PTHR21225">
    <property type="entry name" value="PHOSPHO-2-DEHYDRO-3-DEOXYHEPTONATE ALDOLASE DAHP SYNTHETASE"/>
    <property type="match status" value="1"/>
</dbReference>
<sequence length="368" mass="39802">MPDVEELESGGERAKLQTRDLRIAGYRPLLPPAILMEELPLPPEGSVAVSRTRQEVVDILDGRDDRLVVVVGPCSVHDPSAALEYARNLKGIADQMVRDLHIVMRVYFEKPRTTVGWRGLISDPKLDGSYAVNEGLRLARRLLLDVVALGLPTGCEFLDPISPQFFSDTVTWAAIGARTTESQIHRNLASGLSMPVGFKNGTGGGVQMAVDALRAAASPHSFLGVTEQGLAAIMTTRSNPDCHVVLRGGRNGPNYDADSVQRTLGILRSAGLPARLMIDVSHDNSGKDYRRQPYVVADVAAQVAGGETGITGVMMESFLVEGRQELTDRSKLVYGQSITDSCMSWETTVRVLGELADAVQARRSRKGA</sequence>
<dbReference type="InterPro" id="IPR006218">
    <property type="entry name" value="DAHP1/KDSA"/>
</dbReference>
<dbReference type="EMBL" id="CADCTK010000590">
    <property type="protein sequence ID" value="CAA9265983.1"/>
    <property type="molecule type" value="Genomic_DNA"/>
</dbReference>
<dbReference type="SUPFAM" id="SSF51569">
    <property type="entry name" value="Aldolase"/>
    <property type="match status" value="1"/>
</dbReference>
<evidence type="ECO:0000256" key="7">
    <source>
        <dbReference type="ARBA" id="ARBA00047508"/>
    </source>
</evidence>
<comment type="similarity">
    <text evidence="3 8">Belongs to the class-I DAHP synthase family.</text>
</comment>
<evidence type="ECO:0000256" key="2">
    <source>
        <dbReference type="ARBA" id="ARBA00004688"/>
    </source>
</evidence>
<evidence type="ECO:0000256" key="3">
    <source>
        <dbReference type="ARBA" id="ARBA00007985"/>
    </source>
</evidence>
<protein>
    <recommendedName>
        <fullName evidence="8">Phospho-2-dehydro-3-deoxyheptonate aldolase</fullName>
        <ecNumber evidence="8">2.5.1.54</ecNumber>
    </recommendedName>
</protein>
<dbReference type="GO" id="GO:0005737">
    <property type="term" value="C:cytoplasm"/>
    <property type="evidence" value="ECO:0007669"/>
    <property type="project" value="TreeGrafter"/>
</dbReference>
<evidence type="ECO:0000259" key="9">
    <source>
        <dbReference type="Pfam" id="PF00793"/>
    </source>
</evidence>
<evidence type="ECO:0000313" key="10">
    <source>
        <dbReference type="EMBL" id="CAA9265983.1"/>
    </source>
</evidence>
<dbReference type="FunFam" id="3.20.20.70:FF:000005">
    <property type="entry name" value="Phospho-2-dehydro-3-deoxyheptonate aldolase"/>
    <property type="match status" value="1"/>
</dbReference>
<dbReference type="GO" id="GO:0009423">
    <property type="term" value="P:chorismate biosynthetic process"/>
    <property type="evidence" value="ECO:0007669"/>
    <property type="project" value="UniProtKB-UniPathway"/>
</dbReference>
<evidence type="ECO:0000256" key="4">
    <source>
        <dbReference type="ARBA" id="ARBA00022605"/>
    </source>
</evidence>
<name>A0A6J4IYU8_9CHLR</name>
<keyword evidence="5 8" id="KW-0808">Transferase</keyword>
<dbReference type="AlphaFoldDB" id="A0A6J4IYU8"/>
<dbReference type="EC" id="2.5.1.54" evidence="8"/>
<gene>
    <name evidence="10" type="ORF">AVDCRST_MAG26-2565</name>
</gene>